<gene>
    <name evidence="1" type="ORF">ACFPZJ_07690</name>
</gene>
<dbReference type="Proteomes" id="UP001596154">
    <property type="component" value="Unassembled WGS sequence"/>
</dbReference>
<sequence length="69" mass="7178">MATPPSMQDADPFAAVESLRAALDQAGIVLPSLSVDAASPTLGLVDLGRVRADVAMRLANALRREDTTT</sequence>
<comment type="caution">
    <text evidence="1">The sequence shown here is derived from an EMBL/GenBank/DDBJ whole genome shotgun (WGS) entry which is preliminary data.</text>
</comment>
<proteinExistence type="predicted"/>
<evidence type="ECO:0000313" key="1">
    <source>
        <dbReference type="EMBL" id="MFC5633677.1"/>
    </source>
</evidence>
<dbReference type="EMBL" id="JBHSNY010000002">
    <property type="protein sequence ID" value="MFC5633677.1"/>
    <property type="molecule type" value="Genomic_DNA"/>
</dbReference>
<organism evidence="1 2">
    <name type="scientific">Streptomyces bullii</name>
    <dbReference type="NCBI Taxonomy" id="349910"/>
    <lineage>
        <taxon>Bacteria</taxon>
        <taxon>Bacillati</taxon>
        <taxon>Actinomycetota</taxon>
        <taxon>Actinomycetes</taxon>
        <taxon>Kitasatosporales</taxon>
        <taxon>Streptomycetaceae</taxon>
        <taxon>Streptomyces</taxon>
    </lineage>
</organism>
<keyword evidence="2" id="KW-1185">Reference proteome</keyword>
<dbReference type="RefSeq" id="WP_381018907.1">
    <property type="nucleotide sequence ID" value="NZ_JBHSNY010000002.1"/>
</dbReference>
<reference evidence="2" key="1">
    <citation type="journal article" date="2019" name="Int. J. Syst. Evol. Microbiol.">
        <title>The Global Catalogue of Microorganisms (GCM) 10K type strain sequencing project: providing services to taxonomists for standard genome sequencing and annotation.</title>
        <authorList>
            <consortium name="The Broad Institute Genomics Platform"/>
            <consortium name="The Broad Institute Genome Sequencing Center for Infectious Disease"/>
            <person name="Wu L."/>
            <person name="Ma J."/>
        </authorList>
    </citation>
    <scope>NUCLEOTIDE SEQUENCE [LARGE SCALE GENOMIC DNA]</scope>
    <source>
        <strain evidence="2">CGMCC 4.7248</strain>
    </source>
</reference>
<name>A0ABW0UM23_9ACTN</name>
<protein>
    <submittedName>
        <fullName evidence="1">Uncharacterized protein</fullName>
    </submittedName>
</protein>
<accession>A0ABW0UM23</accession>
<evidence type="ECO:0000313" key="2">
    <source>
        <dbReference type="Proteomes" id="UP001596154"/>
    </source>
</evidence>